<dbReference type="EMBL" id="RJVU01026577">
    <property type="protein sequence ID" value="ROL49672.1"/>
    <property type="molecule type" value="Genomic_DNA"/>
</dbReference>
<comment type="caution">
    <text evidence="2">The sequence shown here is derived from an EMBL/GenBank/DDBJ whole genome shotgun (WGS) entry which is preliminary data.</text>
</comment>
<evidence type="ECO:0000256" key="1">
    <source>
        <dbReference type="SAM" id="MobiDB-lite"/>
    </source>
</evidence>
<proteinExistence type="predicted"/>
<feature type="compositionally biased region" description="Basic and acidic residues" evidence="1">
    <location>
        <begin position="1"/>
        <end position="15"/>
    </location>
</feature>
<keyword evidence="3" id="KW-1185">Reference proteome</keyword>
<name>A0A3N0YU09_ANAGA</name>
<dbReference type="Proteomes" id="UP000281406">
    <property type="component" value="Unassembled WGS sequence"/>
</dbReference>
<gene>
    <name evidence="2" type="ORF">DPX16_15998</name>
</gene>
<feature type="region of interest" description="Disordered" evidence="1">
    <location>
        <begin position="1"/>
        <end position="22"/>
    </location>
</feature>
<accession>A0A3N0YU09</accession>
<evidence type="ECO:0000313" key="3">
    <source>
        <dbReference type="Proteomes" id="UP000281406"/>
    </source>
</evidence>
<evidence type="ECO:0000313" key="2">
    <source>
        <dbReference type="EMBL" id="ROL49672.1"/>
    </source>
</evidence>
<dbReference type="AlphaFoldDB" id="A0A3N0YU09"/>
<reference evidence="2 3" key="1">
    <citation type="submission" date="2018-10" db="EMBL/GenBank/DDBJ databases">
        <title>Genome assembly for a Yunnan-Guizhou Plateau 3E fish, Anabarilius grahami (Regan), and its evolutionary and genetic applications.</title>
        <authorList>
            <person name="Jiang W."/>
        </authorList>
    </citation>
    <scope>NUCLEOTIDE SEQUENCE [LARGE SCALE GENOMIC DNA]</scope>
    <source>
        <strain evidence="2">AG-KIZ</strain>
        <tissue evidence="2">Muscle</tissue>
    </source>
</reference>
<protein>
    <submittedName>
        <fullName evidence="2">Uncharacterized protein</fullName>
    </submittedName>
</protein>
<sequence length="83" mass="9129">MSTTRGRESERHHTEGSCLNLPASAPHRYKLFFKLLMHDRAEVNSKEVTRTHKLPTNQGAALVLRSAPPESLAPELIQAAAGV</sequence>
<organism evidence="2 3">
    <name type="scientific">Anabarilius grahami</name>
    <name type="common">Kanglang fish</name>
    <name type="synonym">Barilius grahami</name>
    <dbReference type="NCBI Taxonomy" id="495550"/>
    <lineage>
        <taxon>Eukaryota</taxon>
        <taxon>Metazoa</taxon>
        <taxon>Chordata</taxon>
        <taxon>Craniata</taxon>
        <taxon>Vertebrata</taxon>
        <taxon>Euteleostomi</taxon>
        <taxon>Actinopterygii</taxon>
        <taxon>Neopterygii</taxon>
        <taxon>Teleostei</taxon>
        <taxon>Ostariophysi</taxon>
        <taxon>Cypriniformes</taxon>
        <taxon>Xenocyprididae</taxon>
        <taxon>Xenocypridinae</taxon>
        <taxon>Xenocypridinae incertae sedis</taxon>
        <taxon>Anabarilius</taxon>
    </lineage>
</organism>